<proteinExistence type="predicted"/>
<dbReference type="EMBL" id="LHXW01000005">
    <property type="protein sequence ID" value="KXB00398.1"/>
    <property type="molecule type" value="Genomic_DNA"/>
</dbReference>
<protein>
    <submittedName>
        <fullName evidence="2">Uncharacterized protein</fullName>
    </submittedName>
</protein>
<dbReference type="AlphaFoldDB" id="A0A133V1S0"/>
<dbReference type="InterPro" id="IPR035437">
    <property type="entry name" value="SNase_OB-fold_sf"/>
</dbReference>
<evidence type="ECO:0000313" key="2">
    <source>
        <dbReference type="EMBL" id="KXB00398.1"/>
    </source>
</evidence>
<organism evidence="2 3">
    <name type="scientific">candidate division MSBL1 archaeon SCGC-AAA261C02</name>
    <dbReference type="NCBI Taxonomy" id="1698272"/>
    <lineage>
        <taxon>Archaea</taxon>
        <taxon>Methanobacteriati</taxon>
        <taxon>Methanobacteriota</taxon>
        <taxon>candidate division MSBL1</taxon>
    </lineage>
</organism>
<keyword evidence="1" id="KW-1133">Transmembrane helix</keyword>
<keyword evidence="1" id="KW-0812">Transmembrane</keyword>
<evidence type="ECO:0000256" key="1">
    <source>
        <dbReference type="SAM" id="Phobius"/>
    </source>
</evidence>
<dbReference type="Gene3D" id="2.40.50.90">
    <property type="match status" value="1"/>
</dbReference>
<gene>
    <name evidence="2" type="ORF">AKJ42_00885</name>
</gene>
<evidence type="ECO:0000313" key="3">
    <source>
        <dbReference type="Proteomes" id="UP000070520"/>
    </source>
</evidence>
<reference evidence="2 3" key="1">
    <citation type="journal article" date="2016" name="Sci. Rep.">
        <title>Metabolic traits of an uncultured archaeal lineage -MSBL1- from brine pools of the Red Sea.</title>
        <authorList>
            <person name="Mwirichia R."/>
            <person name="Alam I."/>
            <person name="Rashid M."/>
            <person name="Vinu M."/>
            <person name="Ba-Alawi W."/>
            <person name="Anthony Kamau A."/>
            <person name="Kamanda Ngugi D."/>
            <person name="Goker M."/>
            <person name="Klenk H.P."/>
            <person name="Bajic V."/>
            <person name="Stingl U."/>
        </authorList>
    </citation>
    <scope>NUCLEOTIDE SEQUENCE [LARGE SCALE GENOMIC DNA]</scope>
    <source>
        <strain evidence="2">SCGC-AAA261C02</strain>
    </source>
</reference>
<feature type="transmembrane region" description="Helical" evidence="1">
    <location>
        <begin position="6"/>
        <end position="27"/>
    </location>
</feature>
<sequence length="152" mass="16197">MSGKTIGTLILIAVIGVAGGVATAYFLRSSSEGGGNAPNYEAVATVSRVDDGDTIGVNITEVTVLHDGVSEGEDTIRFAGIDTEETGLNSHATYLHSELEGVSESEYKQTEYYQHAMSAKSLVENLCSGRTVYLDIDDQAEGHGPYHIVPWQ</sequence>
<name>A0A133V1S0_9EURY</name>
<dbReference type="Proteomes" id="UP000070520">
    <property type="component" value="Unassembled WGS sequence"/>
</dbReference>
<comment type="caution">
    <text evidence="2">The sequence shown here is derived from an EMBL/GenBank/DDBJ whole genome shotgun (WGS) entry which is preliminary data.</text>
</comment>
<accession>A0A133V1S0</accession>
<dbReference type="SUPFAM" id="SSF50199">
    <property type="entry name" value="Staphylococcal nuclease"/>
    <property type="match status" value="1"/>
</dbReference>
<keyword evidence="3" id="KW-1185">Reference proteome</keyword>
<keyword evidence="1" id="KW-0472">Membrane</keyword>